<evidence type="ECO:0000256" key="11">
    <source>
        <dbReference type="ARBA" id="ARBA00023303"/>
    </source>
</evidence>
<keyword evidence="6" id="KW-0106">Calcium</keyword>
<dbReference type="InterPro" id="IPR027359">
    <property type="entry name" value="Volt_channel_dom_sf"/>
</dbReference>
<dbReference type="Gene3D" id="1.20.120.350">
    <property type="entry name" value="Voltage-gated potassium channels. Chain C"/>
    <property type="match status" value="1"/>
</dbReference>
<evidence type="ECO:0000256" key="2">
    <source>
        <dbReference type="ARBA" id="ARBA00022448"/>
    </source>
</evidence>
<keyword evidence="3" id="KW-0109">Calcium transport</keyword>
<proteinExistence type="predicted"/>
<dbReference type="GO" id="GO:0008331">
    <property type="term" value="F:high voltage-gated calcium channel activity"/>
    <property type="evidence" value="ECO:0007669"/>
    <property type="project" value="TreeGrafter"/>
</dbReference>
<dbReference type="GO" id="GO:0005891">
    <property type="term" value="C:voltage-gated calcium channel complex"/>
    <property type="evidence" value="ECO:0007669"/>
    <property type="project" value="InterPro"/>
</dbReference>
<feature type="transmembrane region" description="Helical" evidence="13">
    <location>
        <begin position="136"/>
        <end position="155"/>
    </location>
</feature>
<keyword evidence="9" id="KW-0406">Ion transport</keyword>
<sequence>MSANGPAPDPTSAAPTVPPTSTPAPAPAPPPPPPAPAAPVSSILPVGALAQKKRQQYAKSKKQGSNANSRPPRALFCLNLNNPIRRACISLVEWKPFDIFILIAIFANCMALAVYVPFPEDDSNSTNHDLETVEYAFLIIFTIETFLKIIAYGLVMHQNAYVRNGWNMLDFVIVVIGTYILSVRRCCFALTTRGQTLVVKTLRPLPNAFF</sequence>
<evidence type="ECO:0000313" key="16">
    <source>
        <dbReference type="Proteomes" id="UP000694523"/>
    </source>
</evidence>
<evidence type="ECO:0000256" key="8">
    <source>
        <dbReference type="ARBA" id="ARBA00022989"/>
    </source>
</evidence>
<evidence type="ECO:0000256" key="12">
    <source>
        <dbReference type="SAM" id="MobiDB-lite"/>
    </source>
</evidence>
<feature type="region of interest" description="Disordered" evidence="12">
    <location>
        <begin position="1"/>
        <end position="41"/>
    </location>
</feature>
<evidence type="ECO:0000259" key="14">
    <source>
        <dbReference type="Pfam" id="PF00520"/>
    </source>
</evidence>
<reference evidence="15" key="2">
    <citation type="submission" date="2025-09" db="UniProtKB">
        <authorList>
            <consortium name="Ensembl"/>
        </authorList>
    </citation>
    <scope>IDENTIFICATION</scope>
</reference>
<name>A0A8C6UDY3_9GOBI</name>
<evidence type="ECO:0000256" key="5">
    <source>
        <dbReference type="ARBA" id="ARBA00022692"/>
    </source>
</evidence>
<dbReference type="Proteomes" id="UP000694523">
    <property type="component" value="Unplaced"/>
</dbReference>
<evidence type="ECO:0000256" key="6">
    <source>
        <dbReference type="ARBA" id="ARBA00022837"/>
    </source>
</evidence>
<keyword evidence="10 13" id="KW-0472">Membrane</keyword>
<evidence type="ECO:0000256" key="7">
    <source>
        <dbReference type="ARBA" id="ARBA00022882"/>
    </source>
</evidence>
<keyword evidence="11" id="KW-0407">Ion channel</keyword>
<feature type="compositionally biased region" description="Pro residues" evidence="12">
    <location>
        <begin position="16"/>
        <end position="37"/>
    </location>
</feature>
<feature type="transmembrane region" description="Helical" evidence="13">
    <location>
        <begin position="99"/>
        <end position="116"/>
    </location>
</feature>
<dbReference type="PANTHER" id="PTHR45628:SF11">
    <property type="entry name" value="VOLTAGE-DEPENDENT L-TYPE CALCIUM CHANNEL SUBUNIT ALPHA-1D"/>
    <property type="match status" value="1"/>
</dbReference>
<accession>A0A8C6UDY3</accession>
<dbReference type="InterPro" id="IPR005446">
    <property type="entry name" value="VDCC_L_a1su"/>
</dbReference>
<dbReference type="AlphaFoldDB" id="A0A8C6UDY3"/>
<evidence type="ECO:0000256" key="13">
    <source>
        <dbReference type="SAM" id="Phobius"/>
    </source>
</evidence>
<keyword evidence="8 13" id="KW-1133">Transmembrane helix</keyword>
<feature type="transmembrane region" description="Helical" evidence="13">
    <location>
        <begin position="167"/>
        <end position="183"/>
    </location>
</feature>
<evidence type="ECO:0000256" key="3">
    <source>
        <dbReference type="ARBA" id="ARBA00022568"/>
    </source>
</evidence>
<keyword evidence="2" id="KW-0813">Transport</keyword>
<organism evidence="15 16">
    <name type="scientific">Neogobius melanostomus</name>
    <name type="common">round goby</name>
    <dbReference type="NCBI Taxonomy" id="47308"/>
    <lineage>
        <taxon>Eukaryota</taxon>
        <taxon>Metazoa</taxon>
        <taxon>Chordata</taxon>
        <taxon>Craniata</taxon>
        <taxon>Vertebrata</taxon>
        <taxon>Euteleostomi</taxon>
        <taxon>Actinopterygii</taxon>
        <taxon>Neopterygii</taxon>
        <taxon>Teleostei</taxon>
        <taxon>Neoteleostei</taxon>
        <taxon>Acanthomorphata</taxon>
        <taxon>Gobiaria</taxon>
        <taxon>Gobiiformes</taxon>
        <taxon>Gobioidei</taxon>
        <taxon>Gobiidae</taxon>
        <taxon>Benthophilinae</taxon>
        <taxon>Neogobiini</taxon>
        <taxon>Neogobius</taxon>
    </lineage>
</organism>
<dbReference type="PANTHER" id="PTHR45628">
    <property type="entry name" value="VOLTAGE-DEPENDENT CALCIUM CHANNEL TYPE A SUBUNIT ALPHA-1"/>
    <property type="match status" value="1"/>
</dbReference>
<dbReference type="PRINTS" id="PR01630">
    <property type="entry name" value="LVDCCALPHA1"/>
</dbReference>
<evidence type="ECO:0000313" key="15">
    <source>
        <dbReference type="Ensembl" id="ENSNMLP00000035231.1"/>
    </source>
</evidence>
<evidence type="ECO:0000256" key="10">
    <source>
        <dbReference type="ARBA" id="ARBA00023136"/>
    </source>
</evidence>
<dbReference type="SUPFAM" id="SSF81324">
    <property type="entry name" value="Voltage-gated potassium channels"/>
    <property type="match status" value="1"/>
</dbReference>
<feature type="domain" description="Ion transport" evidence="14">
    <location>
        <begin position="95"/>
        <end position="203"/>
    </location>
</feature>
<evidence type="ECO:0000256" key="9">
    <source>
        <dbReference type="ARBA" id="ARBA00023065"/>
    </source>
</evidence>
<reference evidence="15" key="1">
    <citation type="submission" date="2025-08" db="UniProtKB">
        <authorList>
            <consortium name="Ensembl"/>
        </authorList>
    </citation>
    <scope>IDENTIFICATION</scope>
</reference>
<evidence type="ECO:0000256" key="4">
    <source>
        <dbReference type="ARBA" id="ARBA00022673"/>
    </source>
</evidence>
<dbReference type="Pfam" id="PF00520">
    <property type="entry name" value="Ion_trans"/>
    <property type="match status" value="1"/>
</dbReference>
<evidence type="ECO:0000256" key="1">
    <source>
        <dbReference type="ARBA" id="ARBA00004141"/>
    </source>
</evidence>
<dbReference type="Ensembl" id="ENSNMLT00000039237.1">
    <property type="protein sequence ID" value="ENSNMLP00000035231.1"/>
    <property type="gene ID" value="ENSNMLG00000021862.1"/>
</dbReference>
<protein>
    <recommendedName>
        <fullName evidence="14">Ion transport domain-containing protein</fullName>
    </recommendedName>
</protein>
<dbReference type="InterPro" id="IPR050599">
    <property type="entry name" value="VDCC_alpha-1_subunit"/>
</dbReference>
<comment type="subcellular location">
    <subcellularLocation>
        <location evidence="1">Membrane</location>
        <topology evidence="1">Multi-pass membrane protein</topology>
    </subcellularLocation>
</comment>
<keyword evidence="7" id="KW-0851">Voltage-gated channel</keyword>
<keyword evidence="4" id="KW-0107">Calcium channel</keyword>
<dbReference type="InterPro" id="IPR005821">
    <property type="entry name" value="Ion_trans_dom"/>
</dbReference>
<keyword evidence="5 13" id="KW-0812">Transmembrane</keyword>
<dbReference type="GO" id="GO:0098703">
    <property type="term" value="P:calcium ion import across plasma membrane"/>
    <property type="evidence" value="ECO:0007669"/>
    <property type="project" value="TreeGrafter"/>
</dbReference>
<keyword evidence="16" id="KW-1185">Reference proteome</keyword>